<dbReference type="Proteomes" id="UP000000862">
    <property type="component" value="Segment"/>
</dbReference>
<reference evidence="2 3" key="4">
    <citation type="journal article" date="1996" name="Virology">
        <title>Analysis of 76 kb of the chlorella virus PBCV-1 330-kb genome: map positions 182 to 258.</title>
        <authorList>
            <person name="Kutish G.F."/>
            <person name="Li Y."/>
            <person name="Lu Z."/>
            <person name="Furuta M."/>
            <person name="Rock D.L."/>
            <person name="Van Etten J.L."/>
        </authorList>
    </citation>
    <scope>NUCLEOTIDE SEQUENCE [LARGE SCALE GENOMIC DNA]</scope>
</reference>
<reference evidence="2 3" key="8">
    <citation type="journal article" date="2010" name="J. Virol.">
        <title>Microarray analysis of Paramecium bursaria chlorella virus 1 transcription.</title>
        <authorList>
            <person name="Yanai-Balser G.M."/>
            <person name="Duncan G.A."/>
            <person name="Eudy J.D."/>
            <person name="Wang D."/>
            <person name="Li X."/>
            <person name="Agarkova I.V."/>
            <person name="Dunigan D.D."/>
            <person name="Van Etten J.L."/>
        </authorList>
    </citation>
    <scope>NUCLEOTIDE SEQUENCE [LARGE SCALE GENOMIC DNA]</scope>
</reference>
<organism evidence="2 3">
    <name type="scientific">Paramecium bursaria Chlorella virus 1</name>
    <name type="common">PBCV-1</name>
    <dbReference type="NCBI Taxonomy" id="10506"/>
    <lineage>
        <taxon>Viruses</taxon>
        <taxon>Varidnaviria</taxon>
        <taxon>Bamfordvirae</taxon>
        <taxon>Nucleocytoviricota</taxon>
        <taxon>Megaviricetes</taxon>
        <taxon>Algavirales</taxon>
        <taxon>Phycodnaviridae</taxon>
        <taxon>Chlorovirus</taxon>
        <taxon>Chlorovirus vanettense</taxon>
    </lineage>
</organism>
<reference evidence="2 3" key="3">
    <citation type="journal article" date="1996" name="Virology">
        <title>Analysis of 94 kb of the chlorella virus PBCV-1 330-kb genome: map positions 88 to 182.</title>
        <authorList>
            <person name="Lu Z."/>
            <person name="Li Y."/>
            <person name="Que Q."/>
            <person name="Kutish G.F."/>
            <person name="Rock D.L."/>
            <person name="Van Etten J.L."/>
        </authorList>
    </citation>
    <scope>NUCLEOTIDE SEQUENCE [LARGE SCALE GENOMIC DNA]</scope>
</reference>
<dbReference type="RefSeq" id="YP_004678872.1">
    <property type="nucleotide sequence ID" value="NC_000852.5"/>
</dbReference>
<sequence>MPQALPLGSAPGRTWAPLRSALNRYTPLRYGACYARPYAPLRFAQPVN</sequence>
<dbReference type="KEGG" id="vg:10971174"/>
<reference evidence="2 3" key="2">
    <citation type="journal article" date="1995" name="Virology">
        <title>Analysis of 43 kb of the Chlorella virus PBCV-1 330-kb genome: map positions 45 to 88.</title>
        <authorList>
            <person name="Li Y."/>
            <person name="Lu Z."/>
            <person name="Burbank D.E."/>
            <person name="Kutish G.F."/>
            <person name="Rock D.L."/>
            <person name="Van Etten J.L."/>
        </authorList>
    </citation>
    <scope>NUCLEOTIDE SEQUENCE [LARGE SCALE GENOMIC DNA]</scope>
</reference>
<dbReference type="KEGG" id="vg:10971236"/>
<evidence type="ECO:0000313" key="2">
    <source>
        <dbReference type="EMBL" id="AEI70154.1"/>
    </source>
</evidence>
<name>F8TU93_PBCV1</name>
<dbReference type="EMBL" id="JF411744">
    <property type="protein sequence ID" value="AEI70017.1"/>
    <property type="molecule type" value="Genomic_DNA"/>
</dbReference>
<dbReference type="EMBL" id="JF411744">
    <property type="protein sequence ID" value="AEI70154.1"/>
    <property type="molecule type" value="Genomic_DNA"/>
</dbReference>
<evidence type="ECO:0000313" key="3">
    <source>
        <dbReference type="Proteomes" id="UP000000862"/>
    </source>
</evidence>
<reference evidence="2 3" key="5">
    <citation type="journal article" date="1997" name="Virology">
        <title>Analysis of 74 kb of DNA located at the right end of the 330-kb chlorella virus PBCV-1 genome.</title>
        <authorList>
            <person name="Li Y."/>
            <person name="Lu Z."/>
            <person name="Sun L."/>
            <person name="Ropp S."/>
            <person name="Kutish G.F."/>
            <person name="Rock D.L."/>
            <person name="Van Etten J.L."/>
        </authorList>
    </citation>
    <scope>NUCLEOTIDE SEQUENCE [LARGE SCALE GENOMIC DNA]</scope>
</reference>
<keyword evidence="3" id="KW-1185">Reference proteome</keyword>
<reference evidence="2 3" key="6">
    <citation type="journal article" date="1999" name="Virology">
        <title>Chlorella virus PBCV-1 encodes a functional homospermidine synthase.</title>
        <authorList>
            <person name="Kaiser A."/>
            <person name="Vollmert M."/>
            <person name="Tholl D."/>
            <person name="Graves M.V."/>
            <person name="Gurnon J.R."/>
            <person name="Xing W."/>
            <person name="Lisec A.D."/>
            <person name="Nickerson K.W."/>
            <person name="Van Etten J.L."/>
        </authorList>
    </citation>
    <scope>NUCLEOTIDE SEQUENCE [LARGE SCALE GENOMIC DNA]</scope>
</reference>
<accession>F8TU93</accession>
<dbReference type="GeneID" id="10971236"/>
<reference evidence="2 3" key="7">
    <citation type="journal article" date="2000" name="Virology">
        <title>Characterization of a beta-1,3-glucanase encoded by chlorella virus PBCV-1.</title>
        <authorList>
            <person name="Sun L."/>
            <person name="Gurnon J.R."/>
            <person name="Adams B.J."/>
            <person name="Graves M.V."/>
            <person name="Van Etten J.L."/>
        </authorList>
    </citation>
    <scope>NUCLEOTIDE SEQUENCE [LARGE SCALE GENOMIC DNA]</scope>
</reference>
<reference evidence="2 3" key="1">
    <citation type="journal article" date="1995" name="Virology">
        <title>Analysis of 45 kb of DNA located at the left end of the chlorella virus PBCV-1 genome.</title>
        <authorList>
            <person name="Lu Z."/>
            <person name="Li Y."/>
            <person name="Zhang Y."/>
            <person name="Kutish G.F."/>
            <person name="Rock D.L."/>
            <person name="Van Etten J.L."/>
        </authorList>
    </citation>
    <scope>NUCLEOTIDE SEQUENCE [LARGE SCALE GENOMIC DNA]</scope>
</reference>
<evidence type="ECO:0000313" key="1">
    <source>
        <dbReference type="EMBL" id="AEI70017.1"/>
    </source>
</evidence>
<dbReference type="RefSeq" id="YP_004679009.1">
    <property type="nucleotide sequence ID" value="NC_000852.5"/>
</dbReference>
<gene>
    <name evidence="2" type="primary">A690eR</name>
    <name evidence="1" type="synonym">A002cR</name>
</gene>
<dbReference type="GeneID" id="10971174"/>
<protein>
    <submittedName>
        <fullName evidence="2">Uncharacterized protein</fullName>
    </submittedName>
</protein>
<proteinExistence type="predicted"/>
<organismHost>
    <name type="scientific">Chlorella</name>
    <dbReference type="NCBI Taxonomy" id="3071"/>
</organismHost>
<reference evidence="2" key="9">
    <citation type="submission" date="2011-02" db="EMBL/GenBank/DDBJ databases">
        <title>Paramecium bursaria Chlorella virus 1 proteome reveals novel architectural and regulatory features of a giant virus.</title>
        <authorList>
            <person name="Dunigan D.D."/>
            <person name="Blanc G."/>
            <person name="Duncan G.A."/>
            <person name="Gurnon J.R."/>
            <person name="Jeanniard A."/>
            <person name="McClung O.W."/>
            <person name="Upton C."/>
            <person name="Van Etten J.L."/>
        </authorList>
    </citation>
    <scope>NUCLEOTIDE SEQUENCE</scope>
</reference>